<evidence type="ECO:0000313" key="3">
    <source>
        <dbReference type="EMBL" id="TYZ06073.1"/>
    </source>
</evidence>
<dbReference type="InterPro" id="IPR013783">
    <property type="entry name" value="Ig-like_fold"/>
</dbReference>
<dbReference type="SUPFAM" id="SSF49299">
    <property type="entry name" value="PKD domain"/>
    <property type="match status" value="1"/>
</dbReference>
<evidence type="ECO:0000256" key="1">
    <source>
        <dbReference type="SAM" id="SignalP"/>
    </source>
</evidence>
<evidence type="ECO:0000313" key="4">
    <source>
        <dbReference type="Proteomes" id="UP000322791"/>
    </source>
</evidence>
<dbReference type="RefSeq" id="WP_149072737.1">
    <property type="nucleotide sequence ID" value="NZ_VTHL01000030.1"/>
</dbReference>
<comment type="caution">
    <text evidence="3">The sequence shown here is derived from an EMBL/GenBank/DDBJ whole genome shotgun (WGS) entry which is preliminary data.</text>
</comment>
<proteinExistence type="predicted"/>
<organism evidence="3 4">
    <name type="scientific">Hymenobacter lutimineralis</name>
    <dbReference type="NCBI Taxonomy" id="2606448"/>
    <lineage>
        <taxon>Bacteria</taxon>
        <taxon>Pseudomonadati</taxon>
        <taxon>Bacteroidota</taxon>
        <taxon>Cytophagia</taxon>
        <taxon>Cytophagales</taxon>
        <taxon>Hymenobacteraceae</taxon>
        <taxon>Hymenobacter</taxon>
    </lineage>
</organism>
<feature type="signal peptide" evidence="1">
    <location>
        <begin position="1"/>
        <end position="21"/>
    </location>
</feature>
<feature type="domain" description="PKD" evidence="2">
    <location>
        <begin position="35"/>
        <end position="120"/>
    </location>
</feature>
<name>A0A5D6URJ9_9BACT</name>
<gene>
    <name evidence="3" type="ORF">FY528_19700</name>
</gene>
<evidence type="ECO:0000259" key="2">
    <source>
        <dbReference type="PROSITE" id="PS50093"/>
    </source>
</evidence>
<dbReference type="CDD" id="cd00146">
    <property type="entry name" value="PKD"/>
    <property type="match status" value="1"/>
</dbReference>
<feature type="chain" id="PRO_5023152420" evidence="1">
    <location>
        <begin position="22"/>
        <end position="424"/>
    </location>
</feature>
<dbReference type="PROSITE" id="PS51257">
    <property type="entry name" value="PROKAR_LIPOPROTEIN"/>
    <property type="match status" value="1"/>
</dbReference>
<reference evidence="3 4" key="1">
    <citation type="submission" date="2019-08" db="EMBL/GenBank/DDBJ databases">
        <authorList>
            <person name="Seo M.-J."/>
        </authorList>
    </citation>
    <scope>NUCLEOTIDE SEQUENCE [LARGE SCALE GENOMIC DNA]</scope>
    <source>
        <strain evidence="3 4">KIGAM108</strain>
    </source>
</reference>
<sequence length="424" mass="45351">MKHIVRVAMLGLLLAPALLTSCEKEGDDYTLEGAAPQASFTTTVKTTEFPTVVTFTNTSKDAFLYQWDFGDGSPLEKGQNVTHVYKRPGTYKVSLITAGRGGTSQPQTANVVIAAPTSPAYIGLTNSTTTGNRAWILSNQAGAITKYAANGTTVLSSSAAGGIPACQADDELTFTSTYAYSYNAGDQTYADGACGTAKTGTSDFVFTPIGATGGKITLSKEGAFIGETTPTKDRSYEILEATETTLKLRTENADGTFTQYTFRPQLSALDRVKLLLTGTTSKTWMLQNDVDAPIVVGTEDNPAAYFPGVKKGELPTCQSDDEYTFFANDKFTYNAKDQTFVAGPYDCFAPRSGSSDFTFGPADGKGIAMIEFKKAGTFIGVTDAPDLTYRIISINETNMVLRAGRPDPTNKDKALFEMKLVAKP</sequence>
<keyword evidence="4" id="KW-1185">Reference proteome</keyword>
<dbReference type="PROSITE" id="PS50093">
    <property type="entry name" value="PKD"/>
    <property type="match status" value="1"/>
</dbReference>
<dbReference type="InterPro" id="IPR035986">
    <property type="entry name" value="PKD_dom_sf"/>
</dbReference>
<protein>
    <submittedName>
        <fullName evidence="3">PKD domain-containing protein</fullName>
    </submittedName>
</protein>
<keyword evidence="1" id="KW-0732">Signal</keyword>
<dbReference type="Proteomes" id="UP000322791">
    <property type="component" value="Unassembled WGS sequence"/>
</dbReference>
<dbReference type="InterPro" id="IPR000601">
    <property type="entry name" value="PKD_dom"/>
</dbReference>
<dbReference type="AlphaFoldDB" id="A0A5D6URJ9"/>
<accession>A0A5D6URJ9</accession>
<dbReference type="EMBL" id="VTHL01000030">
    <property type="protein sequence ID" value="TYZ06073.1"/>
    <property type="molecule type" value="Genomic_DNA"/>
</dbReference>
<dbReference type="SMART" id="SM00089">
    <property type="entry name" value="PKD"/>
    <property type="match status" value="1"/>
</dbReference>
<dbReference type="InterPro" id="IPR022409">
    <property type="entry name" value="PKD/Chitinase_dom"/>
</dbReference>
<dbReference type="Gene3D" id="2.60.40.10">
    <property type="entry name" value="Immunoglobulins"/>
    <property type="match status" value="1"/>
</dbReference>
<dbReference type="Pfam" id="PF18911">
    <property type="entry name" value="PKD_4"/>
    <property type="match status" value="1"/>
</dbReference>